<proteinExistence type="predicted"/>
<dbReference type="AlphaFoldDB" id="A0A9D4JCU2"/>
<comment type="caution">
    <text evidence="1">The sequence shown here is derived from an EMBL/GenBank/DDBJ whole genome shotgun (WGS) entry which is preliminary data.</text>
</comment>
<keyword evidence="2" id="KW-1185">Reference proteome</keyword>
<dbReference type="Proteomes" id="UP000828390">
    <property type="component" value="Unassembled WGS sequence"/>
</dbReference>
<accession>A0A9D4JCU2</accession>
<evidence type="ECO:0000313" key="1">
    <source>
        <dbReference type="EMBL" id="KAH3807095.1"/>
    </source>
</evidence>
<gene>
    <name evidence="1" type="ORF">DPMN_135428</name>
</gene>
<evidence type="ECO:0000313" key="2">
    <source>
        <dbReference type="Proteomes" id="UP000828390"/>
    </source>
</evidence>
<name>A0A9D4JCU2_DREPO</name>
<dbReference type="EMBL" id="JAIWYP010000006">
    <property type="protein sequence ID" value="KAH3807095.1"/>
    <property type="molecule type" value="Genomic_DNA"/>
</dbReference>
<reference evidence="1" key="2">
    <citation type="submission" date="2020-11" db="EMBL/GenBank/DDBJ databases">
        <authorList>
            <person name="McCartney M.A."/>
            <person name="Auch B."/>
            <person name="Kono T."/>
            <person name="Mallez S."/>
            <person name="Becker A."/>
            <person name="Gohl D.M."/>
            <person name="Silverstein K.A.T."/>
            <person name="Koren S."/>
            <person name="Bechman K.B."/>
            <person name="Herman A."/>
            <person name="Abrahante J.E."/>
            <person name="Garbe J."/>
        </authorList>
    </citation>
    <scope>NUCLEOTIDE SEQUENCE</scope>
    <source>
        <strain evidence="1">Duluth1</strain>
        <tissue evidence="1">Whole animal</tissue>
    </source>
</reference>
<reference evidence="1" key="1">
    <citation type="journal article" date="2019" name="bioRxiv">
        <title>The Genome of the Zebra Mussel, Dreissena polymorpha: A Resource for Invasive Species Research.</title>
        <authorList>
            <person name="McCartney M.A."/>
            <person name="Auch B."/>
            <person name="Kono T."/>
            <person name="Mallez S."/>
            <person name="Zhang Y."/>
            <person name="Obille A."/>
            <person name="Becker A."/>
            <person name="Abrahante J.E."/>
            <person name="Garbe J."/>
            <person name="Badalamenti J.P."/>
            <person name="Herman A."/>
            <person name="Mangelson H."/>
            <person name="Liachko I."/>
            <person name="Sullivan S."/>
            <person name="Sone E.D."/>
            <person name="Koren S."/>
            <person name="Silverstein K.A.T."/>
            <person name="Beckman K.B."/>
            <person name="Gohl D.M."/>
        </authorList>
    </citation>
    <scope>NUCLEOTIDE SEQUENCE</scope>
    <source>
        <strain evidence="1">Duluth1</strain>
        <tissue evidence="1">Whole animal</tissue>
    </source>
</reference>
<organism evidence="1 2">
    <name type="scientific">Dreissena polymorpha</name>
    <name type="common">Zebra mussel</name>
    <name type="synonym">Mytilus polymorpha</name>
    <dbReference type="NCBI Taxonomy" id="45954"/>
    <lineage>
        <taxon>Eukaryota</taxon>
        <taxon>Metazoa</taxon>
        <taxon>Spiralia</taxon>
        <taxon>Lophotrochozoa</taxon>
        <taxon>Mollusca</taxon>
        <taxon>Bivalvia</taxon>
        <taxon>Autobranchia</taxon>
        <taxon>Heteroconchia</taxon>
        <taxon>Euheterodonta</taxon>
        <taxon>Imparidentia</taxon>
        <taxon>Neoheterodontei</taxon>
        <taxon>Myida</taxon>
        <taxon>Dreissenoidea</taxon>
        <taxon>Dreissenidae</taxon>
        <taxon>Dreissena</taxon>
    </lineage>
</organism>
<dbReference type="PANTHER" id="PTHR33480">
    <property type="entry name" value="SET DOMAIN-CONTAINING PROTEIN-RELATED"/>
    <property type="match status" value="1"/>
</dbReference>
<sequence>MRELGRFLVRARMYDNEIHVHLRDIIDATTFPLVVTVTNALCQYDEETKKYTNPFLALKLGHLLKKAARILTT</sequence>
<protein>
    <submittedName>
        <fullName evidence="1">Uncharacterized protein</fullName>
    </submittedName>
</protein>